<dbReference type="RefSeq" id="WP_202751339.1">
    <property type="nucleotide sequence ID" value="NZ_JAESWC010000024.1"/>
</dbReference>
<accession>A0ABS1TH58</accession>
<dbReference type="Gene3D" id="3.40.50.300">
    <property type="entry name" value="P-loop containing nucleotide triphosphate hydrolases"/>
    <property type="match status" value="1"/>
</dbReference>
<gene>
    <name evidence="1" type="ORF">JK636_22995</name>
</gene>
<evidence type="ECO:0000313" key="2">
    <source>
        <dbReference type="Proteomes" id="UP000632377"/>
    </source>
</evidence>
<sequence length="174" mass="20075">MGIGIIVCGLNGSGKSTLGKALSEKLRFHFIDNENLFFPKIDSNYIFASPRSREEAAKLLMTEVRVHENFVYAAVKGDCGKEILPFYQYAVLIDVTKDIRLNRVRKRSFQKFGNRMLPGGDLHEREEAFFDMVGSRTEYYVEEWVQSLSCQIIRIDGTKPIDENTRLIIEQMQR</sequence>
<comment type="caution">
    <text evidence="1">The sequence shown here is derived from an EMBL/GenBank/DDBJ whole genome shotgun (WGS) entry which is preliminary data.</text>
</comment>
<dbReference type="InterPro" id="IPR052922">
    <property type="entry name" value="Cytidylate_Kinase-2"/>
</dbReference>
<proteinExistence type="predicted"/>
<protein>
    <submittedName>
        <fullName evidence="1">AAA family ATPase</fullName>
    </submittedName>
</protein>
<dbReference type="PANTHER" id="PTHR37816:SF2">
    <property type="entry name" value="DNA TOPOLOGY MODULATION PROTEIN FLAR-RELATED PROTEIN"/>
    <property type="match status" value="1"/>
</dbReference>
<evidence type="ECO:0000313" key="1">
    <source>
        <dbReference type="EMBL" id="MBL4938576.1"/>
    </source>
</evidence>
<name>A0ABS1TH58_9CLOT</name>
<keyword evidence="2" id="KW-1185">Reference proteome</keyword>
<dbReference type="Pfam" id="PF13238">
    <property type="entry name" value="AAA_18"/>
    <property type="match status" value="1"/>
</dbReference>
<dbReference type="SUPFAM" id="SSF52540">
    <property type="entry name" value="P-loop containing nucleoside triphosphate hydrolases"/>
    <property type="match status" value="1"/>
</dbReference>
<dbReference type="PANTHER" id="PTHR37816">
    <property type="entry name" value="YALI0E33011P"/>
    <property type="match status" value="1"/>
</dbReference>
<dbReference type="Proteomes" id="UP000632377">
    <property type="component" value="Unassembled WGS sequence"/>
</dbReference>
<dbReference type="EMBL" id="JAESWC010000024">
    <property type="protein sequence ID" value="MBL4938576.1"/>
    <property type="molecule type" value="Genomic_DNA"/>
</dbReference>
<reference evidence="1 2" key="1">
    <citation type="submission" date="2021-01" db="EMBL/GenBank/DDBJ databases">
        <title>Genome public.</title>
        <authorList>
            <person name="Liu C."/>
            <person name="Sun Q."/>
        </authorList>
    </citation>
    <scope>NUCLEOTIDE SEQUENCE [LARGE SCALE GENOMIC DNA]</scope>
    <source>
        <strain evidence="1 2">YIM B02515</strain>
    </source>
</reference>
<organism evidence="1 2">
    <name type="scientific">Clostridium rhizosphaerae</name>
    <dbReference type="NCBI Taxonomy" id="2803861"/>
    <lineage>
        <taxon>Bacteria</taxon>
        <taxon>Bacillati</taxon>
        <taxon>Bacillota</taxon>
        <taxon>Clostridia</taxon>
        <taxon>Eubacteriales</taxon>
        <taxon>Clostridiaceae</taxon>
        <taxon>Clostridium</taxon>
    </lineage>
</organism>
<dbReference type="InterPro" id="IPR027417">
    <property type="entry name" value="P-loop_NTPase"/>
</dbReference>